<keyword evidence="2" id="KW-1185">Reference proteome</keyword>
<name>A0ACB7CG32_9ASCO</name>
<reference evidence="1 2" key="1">
    <citation type="journal article" date="2021" name="Commun. Biol.">
        <title>Genomic insights into the host specific adaptation of the Pneumocystis genus.</title>
        <authorList>
            <person name="Cisse O.H."/>
            <person name="Ma L."/>
            <person name="Dekker J.P."/>
            <person name="Khil P.P."/>
            <person name="Youn J.-H."/>
            <person name="Brenchley J.M."/>
            <person name="Blair R."/>
            <person name="Pahar B."/>
            <person name="Chabe M."/>
            <person name="Van Rompay K.K.A."/>
            <person name="Keesler R."/>
            <person name="Sukura A."/>
            <person name="Hirsch V."/>
            <person name="Kutty G."/>
            <person name="Liu Y."/>
            <person name="Peng L."/>
            <person name="Chen J."/>
            <person name="Song J."/>
            <person name="Weissenbacher-Lang C."/>
            <person name="Xu J."/>
            <person name="Upham N.S."/>
            <person name="Stajich J.E."/>
            <person name="Cuomo C.A."/>
            <person name="Cushion M.T."/>
            <person name="Kovacs J.A."/>
        </authorList>
    </citation>
    <scope>NUCLEOTIDE SEQUENCE [LARGE SCALE GENOMIC DNA]</scope>
    <source>
        <strain evidence="1 2">RABM</strain>
    </source>
</reference>
<protein>
    <submittedName>
        <fullName evidence="1">Uncharacterized protein</fullName>
    </submittedName>
</protein>
<proteinExistence type="predicted"/>
<evidence type="ECO:0000313" key="2">
    <source>
        <dbReference type="Proteomes" id="UP000768646"/>
    </source>
</evidence>
<dbReference type="Proteomes" id="UP000768646">
    <property type="component" value="Unassembled WGS sequence"/>
</dbReference>
<dbReference type="EMBL" id="JABTEG010000002">
    <property type="protein sequence ID" value="KAG4305988.1"/>
    <property type="molecule type" value="Genomic_DNA"/>
</dbReference>
<organism evidence="1 2">
    <name type="scientific">Pneumocystis oryctolagi</name>
    <dbReference type="NCBI Taxonomy" id="42067"/>
    <lineage>
        <taxon>Eukaryota</taxon>
        <taxon>Fungi</taxon>
        <taxon>Dikarya</taxon>
        <taxon>Ascomycota</taxon>
        <taxon>Taphrinomycotina</taxon>
        <taxon>Pneumocystomycetes</taxon>
        <taxon>Pneumocystaceae</taxon>
        <taxon>Pneumocystis</taxon>
    </lineage>
</organism>
<gene>
    <name evidence="1" type="ORF">PORY_000898</name>
</gene>
<comment type="caution">
    <text evidence="1">The sequence shown here is derived from an EMBL/GenBank/DDBJ whole genome shotgun (WGS) entry which is preliminary data.</text>
</comment>
<evidence type="ECO:0000313" key="1">
    <source>
        <dbReference type="EMBL" id="KAG4305988.1"/>
    </source>
</evidence>
<accession>A0ACB7CG32</accession>
<sequence length="440" mass="50315">MHKTHFFHHSERLADTPESFMQNKPSDESSETPHTSLRQLSSILAHQHAKPSPLAARKTPISTKKAPNSSIQRFSKAGLTPRSITKNPPTPHTARALQKAAIPLQNTKRLSIAKRSNETPREILRKLSRVLPLYTKKDETNNYPLLDEFKDTYKTGDSEEGTEEIMDAPDIHIPDPEISSDDISPPHLSIPLDQEYTVQSIEMGRRAETRGLNDRLSLERDNDHISIYNEQEMNNTSFDGFSFQNDEILEQENFFKDNINIEFNKNEMIESDPILKIDLMNEKSITITETMPFKDSHLDFSLPELEKSSTKSSSKPSTRSNKPKMQKLSQYGIPLPSLSTVFIKQLVANFTTLKISKDALKEIILASDQFFEQISEDLKAFAAHAGRKTIEDSDVIQLMKRQRQINSKTTLYSLFQKYIPRELESEMPPPSKKSKRFKKN</sequence>